<evidence type="ECO:0000259" key="1">
    <source>
        <dbReference type="Pfam" id="PF06985"/>
    </source>
</evidence>
<feature type="domain" description="Heterokaryon incompatibility" evidence="1">
    <location>
        <begin position="58"/>
        <end position="150"/>
    </location>
</feature>
<dbReference type="Pfam" id="PF06985">
    <property type="entry name" value="HET"/>
    <property type="match status" value="1"/>
</dbReference>
<dbReference type="EMBL" id="MCGE01000035">
    <property type="protein sequence ID" value="ORZ07330.1"/>
    <property type="molecule type" value="Genomic_DNA"/>
</dbReference>
<organism evidence="2 3">
    <name type="scientific">Absidia repens</name>
    <dbReference type="NCBI Taxonomy" id="90262"/>
    <lineage>
        <taxon>Eukaryota</taxon>
        <taxon>Fungi</taxon>
        <taxon>Fungi incertae sedis</taxon>
        <taxon>Mucoromycota</taxon>
        <taxon>Mucoromycotina</taxon>
        <taxon>Mucoromycetes</taxon>
        <taxon>Mucorales</taxon>
        <taxon>Cunninghamellaceae</taxon>
        <taxon>Absidia</taxon>
    </lineage>
</organism>
<name>A0A1X2I1B1_9FUNG</name>
<sequence>MTKDDSMEHLIQACDGALQPQLEEPFQIVLVDIDIAANHGAIICVEKPLELNAEELNFVALSYRWGELQEQVIDTHLDYLATITSFDLDDLFKLCKMMTFEPDMESIQYLWVDAICVDQTNYERRKATIHRMSEIYEKATYILAVPDLHKQHLMNVSLVNHRIWCNAFYEFDANDKYDNY</sequence>
<dbReference type="InterPro" id="IPR010730">
    <property type="entry name" value="HET"/>
</dbReference>
<proteinExistence type="predicted"/>
<reference evidence="2 3" key="1">
    <citation type="submission" date="2016-07" db="EMBL/GenBank/DDBJ databases">
        <title>Pervasive Adenine N6-methylation of Active Genes in Fungi.</title>
        <authorList>
            <consortium name="DOE Joint Genome Institute"/>
            <person name="Mondo S.J."/>
            <person name="Dannebaum R.O."/>
            <person name="Kuo R.C."/>
            <person name="Labutti K."/>
            <person name="Haridas S."/>
            <person name="Kuo A."/>
            <person name="Salamov A."/>
            <person name="Ahrendt S.R."/>
            <person name="Lipzen A."/>
            <person name="Sullivan W."/>
            <person name="Andreopoulos W.B."/>
            <person name="Clum A."/>
            <person name="Lindquist E."/>
            <person name="Daum C."/>
            <person name="Ramamoorthy G.K."/>
            <person name="Gryganskyi A."/>
            <person name="Culley D."/>
            <person name="Magnuson J.K."/>
            <person name="James T.Y."/>
            <person name="O'Malley M.A."/>
            <person name="Stajich J.E."/>
            <person name="Spatafora J.W."/>
            <person name="Visel A."/>
            <person name="Grigoriev I.V."/>
        </authorList>
    </citation>
    <scope>NUCLEOTIDE SEQUENCE [LARGE SCALE GENOMIC DNA]</scope>
    <source>
        <strain evidence="2 3">NRRL 1336</strain>
    </source>
</reference>
<gene>
    <name evidence="2" type="ORF">BCR42DRAFT_152521</name>
</gene>
<dbReference type="AlphaFoldDB" id="A0A1X2I1B1"/>
<dbReference type="Proteomes" id="UP000193560">
    <property type="component" value="Unassembled WGS sequence"/>
</dbReference>
<comment type="caution">
    <text evidence="2">The sequence shown here is derived from an EMBL/GenBank/DDBJ whole genome shotgun (WGS) entry which is preliminary data.</text>
</comment>
<dbReference type="PANTHER" id="PTHR33112:SF16">
    <property type="entry name" value="HETEROKARYON INCOMPATIBILITY DOMAIN-CONTAINING PROTEIN"/>
    <property type="match status" value="1"/>
</dbReference>
<keyword evidence="3" id="KW-1185">Reference proteome</keyword>
<protein>
    <recommendedName>
        <fullName evidence="1">Heterokaryon incompatibility domain-containing protein</fullName>
    </recommendedName>
</protein>
<dbReference type="OrthoDB" id="5071163at2759"/>
<accession>A0A1X2I1B1</accession>
<evidence type="ECO:0000313" key="3">
    <source>
        <dbReference type="Proteomes" id="UP000193560"/>
    </source>
</evidence>
<evidence type="ECO:0000313" key="2">
    <source>
        <dbReference type="EMBL" id="ORZ07330.1"/>
    </source>
</evidence>
<dbReference type="PANTHER" id="PTHR33112">
    <property type="entry name" value="DOMAIN PROTEIN, PUTATIVE-RELATED"/>
    <property type="match status" value="1"/>
</dbReference>